<accession>A0A821XHD6</accession>
<feature type="compositionally biased region" description="Basic residues" evidence="1">
    <location>
        <begin position="103"/>
        <end position="114"/>
    </location>
</feature>
<sequence>MRPRKEKPDDNRNRKRKTNTDKLLRKSRNRLRNVNRKEGSDIEETFKNIIRDHKSQAKVVKHWELSPKDSCEVYKDRRKRKIEDNTESNENRGNSEENLNKTKPIKKRVKRRPLKRDSRGRFLPETSSTNCSCSKCAESIYSDDQ</sequence>
<dbReference type="AlphaFoldDB" id="A0A821XHD6"/>
<feature type="region of interest" description="Disordered" evidence="1">
    <location>
        <begin position="1"/>
        <end position="41"/>
    </location>
</feature>
<protein>
    <submittedName>
        <fullName evidence="2">Uncharacterized protein</fullName>
    </submittedName>
</protein>
<reference evidence="2" key="1">
    <citation type="submission" date="2021-02" db="EMBL/GenBank/DDBJ databases">
        <authorList>
            <person name="Steward A R."/>
        </authorList>
    </citation>
    <scope>NUCLEOTIDE SEQUENCE</scope>
</reference>
<feature type="compositionally biased region" description="Basic residues" evidence="1">
    <location>
        <begin position="25"/>
        <end position="34"/>
    </location>
</feature>
<keyword evidence="3" id="KW-1185">Reference proteome</keyword>
<proteinExistence type="predicted"/>
<feature type="compositionally biased region" description="Basic and acidic residues" evidence="1">
    <location>
        <begin position="1"/>
        <end position="24"/>
    </location>
</feature>
<dbReference type="EMBL" id="CAJOBZ010000066">
    <property type="protein sequence ID" value="CAF4940966.1"/>
    <property type="molecule type" value="Genomic_DNA"/>
</dbReference>
<dbReference type="OrthoDB" id="6932551at2759"/>
<evidence type="ECO:0000313" key="2">
    <source>
        <dbReference type="EMBL" id="CAF4940966.1"/>
    </source>
</evidence>
<evidence type="ECO:0000256" key="1">
    <source>
        <dbReference type="SAM" id="MobiDB-lite"/>
    </source>
</evidence>
<name>A0A821XHD6_9NEOP</name>
<comment type="caution">
    <text evidence="2">The sequence shown here is derived from an EMBL/GenBank/DDBJ whole genome shotgun (WGS) entry which is preliminary data.</text>
</comment>
<organism evidence="2 3">
    <name type="scientific">Pieris macdunnoughi</name>
    <dbReference type="NCBI Taxonomy" id="345717"/>
    <lineage>
        <taxon>Eukaryota</taxon>
        <taxon>Metazoa</taxon>
        <taxon>Ecdysozoa</taxon>
        <taxon>Arthropoda</taxon>
        <taxon>Hexapoda</taxon>
        <taxon>Insecta</taxon>
        <taxon>Pterygota</taxon>
        <taxon>Neoptera</taxon>
        <taxon>Endopterygota</taxon>
        <taxon>Lepidoptera</taxon>
        <taxon>Glossata</taxon>
        <taxon>Ditrysia</taxon>
        <taxon>Papilionoidea</taxon>
        <taxon>Pieridae</taxon>
        <taxon>Pierinae</taxon>
        <taxon>Pieris</taxon>
    </lineage>
</organism>
<evidence type="ECO:0000313" key="3">
    <source>
        <dbReference type="Proteomes" id="UP000663880"/>
    </source>
</evidence>
<gene>
    <name evidence="2" type="ORF">PMACD_LOCUS14724</name>
</gene>
<feature type="compositionally biased region" description="Basic and acidic residues" evidence="1">
    <location>
        <begin position="81"/>
        <end position="100"/>
    </location>
</feature>
<dbReference type="Proteomes" id="UP000663880">
    <property type="component" value="Unassembled WGS sequence"/>
</dbReference>
<feature type="region of interest" description="Disordered" evidence="1">
    <location>
        <begin position="81"/>
        <end position="133"/>
    </location>
</feature>